<gene>
    <name evidence="1" type="ORF">ALO63_200070</name>
</gene>
<evidence type="ECO:0000313" key="1">
    <source>
        <dbReference type="EMBL" id="KPX99349.1"/>
    </source>
</evidence>
<name>A0A0P9VDR2_PSEA0</name>
<organism evidence="1 2">
    <name type="scientific">Pseudomonas amygdali pv. mori</name>
    <dbReference type="NCBI Taxonomy" id="34065"/>
    <lineage>
        <taxon>Bacteria</taxon>
        <taxon>Pseudomonadati</taxon>
        <taxon>Pseudomonadota</taxon>
        <taxon>Gammaproteobacteria</taxon>
        <taxon>Pseudomonadales</taxon>
        <taxon>Pseudomonadaceae</taxon>
        <taxon>Pseudomonas</taxon>
        <taxon>Pseudomonas amygdali</taxon>
    </lineage>
</organism>
<proteinExistence type="predicted"/>
<dbReference type="PATRIC" id="fig|34065.5.peg.910"/>
<comment type="caution">
    <text evidence="1">The sequence shown here is derived from an EMBL/GenBank/DDBJ whole genome shotgun (WGS) entry which is preliminary data.</text>
</comment>
<reference evidence="1 2" key="1">
    <citation type="submission" date="2015-09" db="EMBL/GenBank/DDBJ databases">
        <title>Genome announcement of multiple Pseudomonas syringae strains.</title>
        <authorList>
            <person name="Thakur S."/>
            <person name="Wang P.W."/>
            <person name="Gong Y."/>
            <person name="Weir B.S."/>
            <person name="Guttman D.S."/>
        </authorList>
    </citation>
    <scope>NUCLEOTIDE SEQUENCE [LARGE SCALE GENOMIC DNA]</scope>
    <source>
        <strain evidence="1 2">ICMP4331</strain>
    </source>
</reference>
<protein>
    <submittedName>
        <fullName evidence="1">Uncharacterized protein</fullName>
    </submittedName>
</protein>
<dbReference type="AlphaFoldDB" id="A0A0P9VDR2"/>
<sequence length="60" mass="6881">MRNKFPGHCLSCMRWTPAGEGHPQKTGGALRGLIKWRVKCVQCVERDRSLARHAYNSTKR</sequence>
<accession>A0A0P9VDR2</accession>
<dbReference type="EMBL" id="LJQU01000149">
    <property type="protein sequence ID" value="KPX99349.1"/>
    <property type="molecule type" value="Genomic_DNA"/>
</dbReference>
<dbReference type="Proteomes" id="UP000050420">
    <property type="component" value="Unassembled WGS sequence"/>
</dbReference>
<evidence type="ECO:0000313" key="2">
    <source>
        <dbReference type="Proteomes" id="UP000050420"/>
    </source>
</evidence>